<protein>
    <recommendedName>
        <fullName evidence="4">CCHC-type domain-containing protein</fullName>
    </recommendedName>
</protein>
<keyword evidence="1" id="KW-0507">mRNA processing</keyword>
<dbReference type="GeneID" id="10540908"/>
<keyword evidence="3" id="KW-1185">Reference proteome</keyword>
<evidence type="ECO:0008006" key="4">
    <source>
        <dbReference type="Google" id="ProtNLM"/>
    </source>
</evidence>
<dbReference type="eggNOG" id="ENOG502T1V7">
    <property type="taxonomic scope" value="Eukaryota"/>
</dbReference>
<dbReference type="AlphaFoldDB" id="E3KQS1"/>
<dbReference type="GO" id="GO:0006397">
    <property type="term" value="P:mRNA processing"/>
    <property type="evidence" value="ECO:0007669"/>
    <property type="project" value="UniProtKB-KW"/>
</dbReference>
<dbReference type="GO" id="GO:2000767">
    <property type="term" value="P:positive regulation of cytoplasmic translation"/>
    <property type="evidence" value="ECO:0000318"/>
    <property type="project" value="GO_Central"/>
</dbReference>
<dbReference type="OMA" id="NCAKAGN"/>
<dbReference type="OrthoDB" id="2506424at2759"/>
<dbReference type="RefSeq" id="XP_003331065.1">
    <property type="nucleotide sequence ID" value="XM_003331017.1"/>
</dbReference>
<reference key="1">
    <citation type="submission" date="2007-01" db="EMBL/GenBank/DDBJ databases">
        <title>The Genome Sequence of Puccinia graminis f. sp. tritici Strain CRL 75-36-700-3.</title>
        <authorList>
            <consortium name="The Broad Institute Genome Sequencing Platform"/>
            <person name="Birren B."/>
            <person name="Lander E."/>
            <person name="Galagan J."/>
            <person name="Nusbaum C."/>
            <person name="Devon K."/>
            <person name="Cuomo C."/>
            <person name="Jaffe D."/>
            <person name="Butler J."/>
            <person name="Alvarez P."/>
            <person name="Gnerre S."/>
            <person name="Grabherr M."/>
            <person name="Mauceli E."/>
            <person name="Brockman W."/>
            <person name="Young S."/>
            <person name="LaButti K."/>
            <person name="Sykes S."/>
            <person name="DeCaprio D."/>
            <person name="Crawford M."/>
            <person name="Koehrsen M."/>
            <person name="Engels R."/>
            <person name="Montgomery P."/>
            <person name="Pearson M."/>
            <person name="Howarth C."/>
            <person name="Larson L."/>
            <person name="White J."/>
            <person name="Zeng Q."/>
            <person name="Kodira C."/>
            <person name="Yandava C."/>
            <person name="Alvarado L."/>
            <person name="O'Leary S."/>
            <person name="Szabo L."/>
            <person name="Dean R."/>
            <person name="Schein J."/>
        </authorList>
    </citation>
    <scope>NUCLEOTIDE SEQUENCE</scope>
    <source>
        <strain>CRL 75-36-700-3</strain>
    </source>
</reference>
<dbReference type="GO" id="GO:0008270">
    <property type="term" value="F:zinc ion binding"/>
    <property type="evidence" value="ECO:0007669"/>
    <property type="project" value="InterPro"/>
</dbReference>
<dbReference type="Proteomes" id="UP000008783">
    <property type="component" value="Unassembled WGS sequence"/>
</dbReference>
<dbReference type="VEuPathDB" id="FungiDB:PGTG_13028"/>
<gene>
    <name evidence="2" type="ORF">PGTG_13028</name>
</gene>
<organism evidence="2 3">
    <name type="scientific">Puccinia graminis f. sp. tritici (strain CRL 75-36-700-3 / race SCCL)</name>
    <name type="common">Black stem rust fungus</name>
    <dbReference type="NCBI Taxonomy" id="418459"/>
    <lineage>
        <taxon>Eukaryota</taxon>
        <taxon>Fungi</taxon>
        <taxon>Dikarya</taxon>
        <taxon>Basidiomycota</taxon>
        <taxon>Pucciniomycotina</taxon>
        <taxon>Pucciniomycetes</taxon>
        <taxon>Pucciniales</taxon>
        <taxon>Pucciniaceae</taxon>
        <taxon>Puccinia</taxon>
    </lineage>
</organism>
<proteinExistence type="predicted"/>
<name>E3KQS1_PUCGT</name>
<dbReference type="EMBL" id="DS178301">
    <property type="protein sequence ID" value="EFP86646.1"/>
    <property type="molecule type" value="Genomic_DNA"/>
</dbReference>
<accession>E3KQS1</accession>
<evidence type="ECO:0000256" key="1">
    <source>
        <dbReference type="ARBA" id="ARBA00022664"/>
    </source>
</evidence>
<sequence length="197" mass="22342">MAKWLLEHKHSWTHLADPNFKTPMATYTVMIHSVPTEFEANNNNHLKKLCAQNDIPYDMIEKARWLGQPLKNGKQHGTLLINVKDKKLTQDITRGSLIIDGTLLTASRYTPGPPQCFNCLEMGHPAFYCKTPPLCARCGGKHNSKDCQIENPSGACFRCVKRDQNKNKFTSLTDIKYTHSPFSIQCPLKSIEVNKNQ</sequence>
<dbReference type="HOGENOM" id="CLU_1384770_0_0_1"/>
<dbReference type="InterPro" id="IPR036875">
    <property type="entry name" value="Znf_CCHC_sf"/>
</dbReference>
<evidence type="ECO:0000313" key="2">
    <source>
        <dbReference type="EMBL" id="EFP86646.1"/>
    </source>
</evidence>
<evidence type="ECO:0000313" key="3">
    <source>
        <dbReference type="Proteomes" id="UP000008783"/>
    </source>
</evidence>
<dbReference type="InParanoid" id="E3KQS1"/>
<dbReference type="GO" id="GO:0045182">
    <property type="term" value="F:translation regulator activity"/>
    <property type="evidence" value="ECO:0000318"/>
    <property type="project" value="GO_Central"/>
</dbReference>
<dbReference type="SUPFAM" id="SSF57756">
    <property type="entry name" value="Retrovirus zinc finger-like domains"/>
    <property type="match status" value="1"/>
</dbReference>
<reference evidence="3" key="2">
    <citation type="journal article" date="2011" name="Proc. Natl. Acad. Sci. U.S.A.">
        <title>Obligate biotrophy features unraveled by the genomic analysis of rust fungi.</title>
        <authorList>
            <person name="Duplessis S."/>
            <person name="Cuomo C.A."/>
            <person name="Lin Y.-C."/>
            <person name="Aerts A."/>
            <person name="Tisserant E."/>
            <person name="Veneault-Fourrey C."/>
            <person name="Joly D.L."/>
            <person name="Hacquard S."/>
            <person name="Amselem J."/>
            <person name="Cantarel B.L."/>
            <person name="Chiu R."/>
            <person name="Coutinho P.M."/>
            <person name="Feau N."/>
            <person name="Field M."/>
            <person name="Frey P."/>
            <person name="Gelhaye E."/>
            <person name="Goldberg J."/>
            <person name="Grabherr M.G."/>
            <person name="Kodira C.D."/>
            <person name="Kohler A."/>
            <person name="Kuees U."/>
            <person name="Lindquist E.A."/>
            <person name="Lucas S.M."/>
            <person name="Mago R."/>
            <person name="Mauceli E."/>
            <person name="Morin E."/>
            <person name="Murat C."/>
            <person name="Pangilinan J.L."/>
            <person name="Park R."/>
            <person name="Pearson M."/>
            <person name="Quesneville H."/>
            <person name="Rouhier N."/>
            <person name="Sakthikumar S."/>
            <person name="Salamov A.A."/>
            <person name="Schmutz J."/>
            <person name="Selles B."/>
            <person name="Shapiro H."/>
            <person name="Tanguay P."/>
            <person name="Tuskan G.A."/>
            <person name="Henrissat B."/>
            <person name="Van de Peer Y."/>
            <person name="Rouze P."/>
            <person name="Ellis J.G."/>
            <person name="Dodds P.N."/>
            <person name="Schein J.E."/>
            <person name="Zhong S."/>
            <person name="Hamelin R.C."/>
            <person name="Grigoriev I.V."/>
            <person name="Szabo L.J."/>
            <person name="Martin F."/>
        </authorList>
    </citation>
    <scope>NUCLEOTIDE SEQUENCE [LARGE SCALE GENOMIC DNA]</scope>
    <source>
        <strain evidence="3">CRL 75-36-700-3 / race SCCL</strain>
    </source>
</reference>
<dbReference type="GO" id="GO:0005737">
    <property type="term" value="C:cytoplasm"/>
    <property type="evidence" value="ECO:0000318"/>
    <property type="project" value="GO_Central"/>
</dbReference>
<dbReference type="GO" id="GO:0003727">
    <property type="term" value="F:single-stranded RNA binding"/>
    <property type="evidence" value="ECO:0000318"/>
    <property type="project" value="GO_Central"/>
</dbReference>
<dbReference type="GO" id="GO:0003729">
    <property type="term" value="F:mRNA binding"/>
    <property type="evidence" value="ECO:0000318"/>
    <property type="project" value="GO_Central"/>
</dbReference>
<dbReference type="KEGG" id="pgr:PGTG_13028"/>